<dbReference type="KEGG" id="drg:H9K76_08550"/>
<dbReference type="Proteomes" id="UP000515811">
    <property type="component" value="Chromosome"/>
</dbReference>
<evidence type="ECO:0000256" key="1">
    <source>
        <dbReference type="SAM" id="SignalP"/>
    </source>
</evidence>
<accession>A0A7G9RTB3</accession>
<dbReference type="AlphaFoldDB" id="A0A7G9RTB3"/>
<reference evidence="2 3" key="1">
    <citation type="submission" date="2020-08" db="EMBL/GenBank/DDBJ databases">
        <title>Genome sequence of Diaphorobacter ruginosibacter DSM 27467T.</title>
        <authorList>
            <person name="Hyun D.-W."/>
            <person name="Bae J.-W."/>
        </authorList>
    </citation>
    <scope>NUCLEOTIDE SEQUENCE [LARGE SCALE GENOMIC DNA]</scope>
    <source>
        <strain evidence="2 3">DSM 27467</strain>
    </source>
</reference>
<dbReference type="PANTHER" id="PTHR34309:SF10">
    <property type="entry name" value="SLR1406 PROTEIN"/>
    <property type="match status" value="1"/>
</dbReference>
<dbReference type="InterPro" id="IPR038084">
    <property type="entry name" value="PduO/GlcC-like_sf"/>
</dbReference>
<dbReference type="Pfam" id="PF03928">
    <property type="entry name" value="HbpS-like"/>
    <property type="match status" value="1"/>
</dbReference>
<name>A0A7G9RTB3_9BURK</name>
<dbReference type="InterPro" id="IPR005624">
    <property type="entry name" value="PduO/GlcC-like"/>
</dbReference>
<sequence length="165" mass="16491">MKRTLTLAVLTLATAVTAHVASAQGVRTEKNISLELANQIAAQTVAACTAGGYAVTATVVDRAGTVRAVQRADNAGPHTVEASRAKAFTSASAKAPSLAIMENSQKNPGAANLKDIPGFLLLGGGVPVKVDNEVIGAVGVAGAPGGHLDDQCAQAALAKVADLLK</sequence>
<dbReference type="RefSeq" id="WP_187599549.1">
    <property type="nucleotide sequence ID" value="NZ_CP060714.1"/>
</dbReference>
<keyword evidence="1" id="KW-0732">Signal</keyword>
<keyword evidence="3" id="KW-1185">Reference proteome</keyword>
<dbReference type="InterPro" id="IPR052517">
    <property type="entry name" value="GlcG_carb_metab_protein"/>
</dbReference>
<dbReference type="EMBL" id="CP060714">
    <property type="protein sequence ID" value="QNN58838.1"/>
    <property type="molecule type" value="Genomic_DNA"/>
</dbReference>
<dbReference type="PANTHER" id="PTHR34309">
    <property type="entry name" value="SLR1406 PROTEIN"/>
    <property type="match status" value="1"/>
</dbReference>
<evidence type="ECO:0000313" key="3">
    <source>
        <dbReference type="Proteomes" id="UP000515811"/>
    </source>
</evidence>
<dbReference type="Gene3D" id="3.30.450.150">
    <property type="entry name" value="Haem-degrading domain"/>
    <property type="match status" value="1"/>
</dbReference>
<proteinExistence type="predicted"/>
<protein>
    <submittedName>
        <fullName evidence="2">Heme-binding protein</fullName>
    </submittedName>
</protein>
<feature type="signal peptide" evidence="1">
    <location>
        <begin position="1"/>
        <end position="23"/>
    </location>
</feature>
<feature type="chain" id="PRO_5028881685" evidence="1">
    <location>
        <begin position="24"/>
        <end position="165"/>
    </location>
</feature>
<evidence type="ECO:0000313" key="2">
    <source>
        <dbReference type="EMBL" id="QNN58838.1"/>
    </source>
</evidence>
<dbReference type="SUPFAM" id="SSF143744">
    <property type="entry name" value="GlcG-like"/>
    <property type="match status" value="1"/>
</dbReference>
<organism evidence="2 3">
    <name type="scientific">Diaphorobacter ruginosibacter</name>
    <dbReference type="NCBI Taxonomy" id="1715720"/>
    <lineage>
        <taxon>Bacteria</taxon>
        <taxon>Pseudomonadati</taxon>
        <taxon>Pseudomonadota</taxon>
        <taxon>Betaproteobacteria</taxon>
        <taxon>Burkholderiales</taxon>
        <taxon>Comamonadaceae</taxon>
        <taxon>Diaphorobacter</taxon>
    </lineage>
</organism>
<gene>
    <name evidence="2" type="ORF">H9K76_08550</name>
</gene>